<name>A0AAD7AN47_9AGAR</name>
<organism evidence="3 4">
    <name type="scientific">Mycena albidolilacea</name>
    <dbReference type="NCBI Taxonomy" id="1033008"/>
    <lineage>
        <taxon>Eukaryota</taxon>
        <taxon>Fungi</taxon>
        <taxon>Dikarya</taxon>
        <taxon>Basidiomycota</taxon>
        <taxon>Agaricomycotina</taxon>
        <taxon>Agaricomycetes</taxon>
        <taxon>Agaricomycetidae</taxon>
        <taxon>Agaricales</taxon>
        <taxon>Marasmiineae</taxon>
        <taxon>Mycenaceae</taxon>
        <taxon>Mycena</taxon>
    </lineage>
</organism>
<evidence type="ECO:0000256" key="1">
    <source>
        <dbReference type="SAM" id="MobiDB-lite"/>
    </source>
</evidence>
<feature type="domain" description="DhaK" evidence="2">
    <location>
        <begin position="4"/>
        <end position="365"/>
    </location>
</feature>
<accession>A0AAD7AN47</accession>
<comment type="caution">
    <text evidence="3">The sequence shown here is derived from an EMBL/GenBank/DDBJ whole genome shotgun (WGS) entry which is preliminary data.</text>
</comment>
<proteinExistence type="predicted"/>
<dbReference type="GO" id="GO:0019563">
    <property type="term" value="P:glycerol catabolic process"/>
    <property type="evidence" value="ECO:0007669"/>
    <property type="project" value="TreeGrafter"/>
</dbReference>
<evidence type="ECO:0000313" key="4">
    <source>
        <dbReference type="Proteomes" id="UP001218218"/>
    </source>
</evidence>
<dbReference type="Gene3D" id="3.40.50.10440">
    <property type="entry name" value="Dihydroxyacetone kinase, domain 1"/>
    <property type="match status" value="1"/>
</dbReference>
<sequence length="1364" mass="151797">MPPNPDFTSEFEGGTTCRSRPCANPCMPQPPTMGNLFRVALVSDGSKWYSSPSWTAPRSHSSVEVAQAMSRHMRAFIGASFYPSCFLLLNPGPQDSDPKIILRWHRNYTGNILNFGLAVEQYTVEHTEKSDKVKFLVVGDDVAVGKTQGRIVGRSSCLGLTRAEGLGVVLVYKIAGALAAEGATLDEVHSIAQSPAWPCLCLPSRPPKLRIGLGGIVHAVREELHKHQISMSRVLAGMFMSQHARLLPLAAPPPARGQSCPQAEPPILSLLDASGQTPGWKWASGTPPVMPTPLAPLATAAKKGGSASGIGAPQPAYFLAALQRVCTAVVAAELEITRMDTIAGNGDCGLEEIKLRNSSVFHPCERRFLYALFLTLDANFRMKRKDVSSEADDPSLGDRIVFFSHVDEYMAHLDKHWDVEQEKSTCVAHDAVDEPDREPFGMASSGIGTVDCAWHNMKRPNGWHKNIWSRLAKYGPELRGHGRNRHYVWLIPKFHLPAHIEACNILFSFNLTPYVGQTDSEAPERGWVNANPLATSTKEMGPGAQRDALDDHFNDWNHKIIGLGKFLLERAQKAIPNMSDFRLALVEAEQGLPEADLERWTKEMELWEDEPVNPNPFKVAERPKDIFAIRKQLAKDAEGARVGDAAADVRGDLHAHKMIDMGMHLEEQQRALQWDSGAVKLHATDCQKTALLECSNKLGRKITKWLKIRELFGPIVVPLRMADDQARATAARLQATPVLPVHTIKLWLPSRLASMPSVTVKESHACMEFALWIGKAKTALGELCRLLLYRAACAALAYLGPILKETEWKLKLQTLAPDDVRARPHAIFSDPEHKSRKKKKKRLEGAWRWTEEVDLLEQEMDRVLRFLRWKEAWWMDIQDQRPSVVEDPILSEEFTAYARRQSEIQHHLRLRFEGNWRDILRLTQITREGLGVIPVETQHGEGDEQDKDEDEDENEPIPEAPRDMPRGRAYPLRPGPKRQGYSPAPTTVKSAPGAALPAAPGPKNGGATRPPPPPLKAPPGRPYPLRPGPKQRDHSPTPAPDAPQSKAPRGRPYQLCPGPKTARPLARPRPQSKAPRPKGRFHPSAPPQLAGGLENAGRAHLDHPWRLPCLLDRKPAPPRGVTTLHLSLLPGTFWLTLLSLPKLFGALSGLPAFIWSFVAAPLVSLPVPDHKMAAIRQTLLTTARLTRTGHITDRNHFQKYDCLHAAFFAKRNRLGYSGDGPGLIYIVASFKKADDVALGPDTMCFLAQLNIKGGLTQPDRMECRRTEYRKCEEDNAHVWICTYKVSRQHLLHLTLLRDGVTRDRTPCKCGVSHRKYFNFLSIGGLSRLHVTTVSVLKLMGEPIRRKFFLPSDDTKAVYDLIRAT</sequence>
<dbReference type="GO" id="GO:0005829">
    <property type="term" value="C:cytosol"/>
    <property type="evidence" value="ECO:0007669"/>
    <property type="project" value="TreeGrafter"/>
</dbReference>
<dbReference type="PANTHER" id="PTHR28629">
    <property type="entry name" value="TRIOKINASE/FMN CYCLASE"/>
    <property type="match status" value="1"/>
</dbReference>
<feature type="region of interest" description="Disordered" evidence="1">
    <location>
        <begin position="932"/>
        <end position="1095"/>
    </location>
</feature>
<dbReference type="InterPro" id="IPR050861">
    <property type="entry name" value="Dihydroxyacetone_Kinase"/>
</dbReference>
<dbReference type="Pfam" id="PF18758">
    <property type="entry name" value="KDZ"/>
    <property type="match status" value="2"/>
</dbReference>
<dbReference type="PANTHER" id="PTHR28629:SF14">
    <property type="entry name" value="DIHYDROXYACETONE KINASE 1"/>
    <property type="match status" value="1"/>
</dbReference>
<feature type="compositionally biased region" description="Acidic residues" evidence="1">
    <location>
        <begin position="943"/>
        <end position="956"/>
    </location>
</feature>
<dbReference type="Proteomes" id="UP001218218">
    <property type="component" value="Unassembled WGS sequence"/>
</dbReference>
<dbReference type="EMBL" id="JARIHO010000003">
    <property type="protein sequence ID" value="KAJ7363875.1"/>
    <property type="molecule type" value="Genomic_DNA"/>
</dbReference>
<dbReference type="PROSITE" id="PS51481">
    <property type="entry name" value="DHAK"/>
    <property type="match status" value="1"/>
</dbReference>
<dbReference type="Pfam" id="PF02733">
    <property type="entry name" value="Dak1"/>
    <property type="match status" value="1"/>
</dbReference>
<dbReference type="GO" id="GO:0004371">
    <property type="term" value="F:glycerone kinase activity"/>
    <property type="evidence" value="ECO:0007669"/>
    <property type="project" value="InterPro"/>
</dbReference>
<protein>
    <recommendedName>
        <fullName evidence="2">DhaK domain-containing protein</fullName>
    </recommendedName>
</protein>
<evidence type="ECO:0000313" key="3">
    <source>
        <dbReference type="EMBL" id="KAJ7363875.1"/>
    </source>
</evidence>
<keyword evidence="4" id="KW-1185">Reference proteome</keyword>
<reference evidence="3" key="1">
    <citation type="submission" date="2023-03" db="EMBL/GenBank/DDBJ databases">
        <title>Massive genome expansion in bonnet fungi (Mycena s.s.) driven by repeated elements and novel gene families across ecological guilds.</title>
        <authorList>
            <consortium name="Lawrence Berkeley National Laboratory"/>
            <person name="Harder C.B."/>
            <person name="Miyauchi S."/>
            <person name="Viragh M."/>
            <person name="Kuo A."/>
            <person name="Thoen E."/>
            <person name="Andreopoulos B."/>
            <person name="Lu D."/>
            <person name="Skrede I."/>
            <person name="Drula E."/>
            <person name="Henrissat B."/>
            <person name="Morin E."/>
            <person name="Kohler A."/>
            <person name="Barry K."/>
            <person name="LaButti K."/>
            <person name="Morin E."/>
            <person name="Salamov A."/>
            <person name="Lipzen A."/>
            <person name="Mereny Z."/>
            <person name="Hegedus B."/>
            <person name="Baldrian P."/>
            <person name="Stursova M."/>
            <person name="Weitz H."/>
            <person name="Taylor A."/>
            <person name="Grigoriev I.V."/>
            <person name="Nagy L.G."/>
            <person name="Martin F."/>
            <person name="Kauserud H."/>
        </authorList>
    </citation>
    <scope>NUCLEOTIDE SEQUENCE</scope>
    <source>
        <strain evidence="3">CBHHK002</strain>
    </source>
</reference>
<dbReference type="InterPro" id="IPR040521">
    <property type="entry name" value="KDZ"/>
</dbReference>
<feature type="compositionally biased region" description="Low complexity" evidence="1">
    <location>
        <begin position="991"/>
        <end position="1008"/>
    </location>
</feature>
<feature type="compositionally biased region" description="Pro residues" evidence="1">
    <location>
        <begin position="1009"/>
        <end position="1027"/>
    </location>
</feature>
<dbReference type="SUPFAM" id="SSF82549">
    <property type="entry name" value="DAK1/DegV-like"/>
    <property type="match status" value="1"/>
</dbReference>
<evidence type="ECO:0000259" key="2">
    <source>
        <dbReference type="PROSITE" id="PS51481"/>
    </source>
</evidence>
<dbReference type="InterPro" id="IPR004006">
    <property type="entry name" value="DhaK_dom"/>
</dbReference>
<gene>
    <name evidence="3" type="ORF">DFH08DRAFT_798338</name>
</gene>